<dbReference type="OrthoDB" id="7283678at2"/>
<dbReference type="Proteomes" id="UP000253977">
    <property type="component" value="Unassembled WGS sequence"/>
</dbReference>
<keyword evidence="2" id="KW-1185">Reference proteome</keyword>
<reference evidence="1 2" key="1">
    <citation type="submission" date="2018-07" db="EMBL/GenBank/DDBJ databases">
        <title>Thalassococcus profundi sp. nov., a marine bacterium isolated from deep seawater of Okinawa Trough.</title>
        <authorList>
            <person name="Yu M."/>
        </authorList>
    </citation>
    <scope>NUCLEOTIDE SEQUENCE [LARGE SCALE GENOMIC DNA]</scope>
    <source>
        <strain evidence="1 2">WRAS1</strain>
    </source>
</reference>
<evidence type="ECO:0000313" key="2">
    <source>
        <dbReference type="Proteomes" id="UP000253977"/>
    </source>
</evidence>
<dbReference type="AlphaFoldDB" id="A0A369TWG4"/>
<protein>
    <submittedName>
        <fullName evidence="1">Uncharacterized protein</fullName>
    </submittedName>
</protein>
<evidence type="ECO:0000313" key="1">
    <source>
        <dbReference type="EMBL" id="RDD67306.1"/>
    </source>
</evidence>
<gene>
    <name evidence="1" type="ORF">DU478_06135</name>
</gene>
<name>A0A369TWG4_9RHOB</name>
<dbReference type="EMBL" id="QPMK01000003">
    <property type="protein sequence ID" value="RDD67306.1"/>
    <property type="molecule type" value="Genomic_DNA"/>
</dbReference>
<comment type="caution">
    <text evidence="1">The sequence shown here is derived from an EMBL/GenBank/DDBJ whole genome shotgun (WGS) entry which is preliminary data.</text>
</comment>
<organism evidence="1 2">
    <name type="scientific">Thalassococcus profundi</name>
    <dbReference type="NCBI Taxonomy" id="2282382"/>
    <lineage>
        <taxon>Bacteria</taxon>
        <taxon>Pseudomonadati</taxon>
        <taxon>Pseudomonadota</taxon>
        <taxon>Alphaproteobacteria</taxon>
        <taxon>Rhodobacterales</taxon>
        <taxon>Roseobacteraceae</taxon>
        <taxon>Thalassococcus</taxon>
    </lineage>
</organism>
<dbReference type="RefSeq" id="WP_114510055.1">
    <property type="nucleotide sequence ID" value="NZ_QPMK01000003.1"/>
</dbReference>
<proteinExistence type="predicted"/>
<sequence>MNWFHLLRMARWARNPPSAGKVKLVLAIIAVCLGLYAVERWVGWPEALSVEGTRAPMRVSP</sequence>
<accession>A0A369TWG4</accession>